<feature type="binding site" evidence="3">
    <location>
        <position position="132"/>
    </location>
    <ligand>
        <name>a divalent metal cation</name>
        <dbReference type="ChEBI" id="CHEBI:60240"/>
        <label>2</label>
    </ligand>
</feature>
<dbReference type="GO" id="GO:0005829">
    <property type="term" value="C:cytosol"/>
    <property type="evidence" value="ECO:0007669"/>
    <property type="project" value="TreeGrafter"/>
</dbReference>
<dbReference type="GO" id="GO:0004536">
    <property type="term" value="F:DNA nuclease activity"/>
    <property type="evidence" value="ECO:0007669"/>
    <property type="project" value="InterPro"/>
</dbReference>
<organism evidence="4 5">
    <name type="scientific">Acidaminococcus fermentans</name>
    <dbReference type="NCBI Taxonomy" id="905"/>
    <lineage>
        <taxon>Bacteria</taxon>
        <taxon>Bacillati</taxon>
        <taxon>Bacillota</taxon>
        <taxon>Negativicutes</taxon>
        <taxon>Acidaminococcales</taxon>
        <taxon>Acidaminococcaceae</taxon>
        <taxon>Acidaminococcus</taxon>
    </lineage>
</organism>
<evidence type="ECO:0000313" key="5">
    <source>
        <dbReference type="Proteomes" id="UP000182379"/>
    </source>
</evidence>
<protein>
    <submittedName>
        <fullName evidence="4">TatD DNase family protein</fullName>
    </submittedName>
</protein>
<feature type="binding site" evidence="3">
    <location>
        <position position="206"/>
    </location>
    <ligand>
        <name>a divalent metal cation</name>
        <dbReference type="ChEBI" id="CHEBI:60240"/>
        <label>1</label>
    </ligand>
</feature>
<keyword evidence="2" id="KW-0378">Hydrolase</keyword>
<reference evidence="4 5" key="1">
    <citation type="submission" date="2016-10" db="EMBL/GenBank/DDBJ databases">
        <authorList>
            <person name="Varghese N."/>
            <person name="Submissions S."/>
        </authorList>
    </citation>
    <scope>NUCLEOTIDE SEQUENCE [LARGE SCALE GENOMIC DNA]</scope>
    <source>
        <strain evidence="4 5">WCC6</strain>
    </source>
</reference>
<comment type="caution">
    <text evidence="4">The sequence shown here is derived from an EMBL/GenBank/DDBJ whole genome shotgun (WGS) entry which is preliminary data.</text>
</comment>
<dbReference type="Pfam" id="PF01026">
    <property type="entry name" value="TatD_DNase"/>
    <property type="match status" value="1"/>
</dbReference>
<dbReference type="PIRSF" id="PIRSF005902">
    <property type="entry name" value="DNase_TatD"/>
    <property type="match status" value="1"/>
</dbReference>
<dbReference type="GeneID" id="78335132"/>
<dbReference type="PANTHER" id="PTHR46124:SF2">
    <property type="entry name" value="D-AMINOACYL-TRNA DEACYLASE"/>
    <property type="match status" value="1"/>
</dbReference>
<dbReference type="GO" id="GO:0046872">
    <property type="term" value="F:metal ion binding"/>
    <property type="evidence" value="ECO:0007669"/>
    <property type="project" value="UniProtKB-KW"/>
</dbReference>
<dbReference type="PROSITE" id="PS01137">
    <property type="entry name" value="TATD_1"/>
    <property type="match status" value="1"/>
</dbReference>
<evidence type="ECO:0000313" key="4">
    <source>
        <dbReference type="EMBL" id="SDW41615.1"/>
    </source>
</evidence>
<dbReference type="Proteomes" id="UP000182379">
    <property type="component" value="Unassembled WGS sequence"/>
</dbReference>
<dbReference type="InterPro" id="IPR015991">
    <property type="entry name" value="TatD/YcfH-like"/>
</dbReference>
<keyword evidence="1 3" id="KW-0479">Metal-binding</keyword>
<evidence type="ECO:0000256" key="2">
    <source>
        <dbReference type="ARBA" id="ARBA00022801"/>
    </source>
</evidence>
<dbReference type="OMA" id="HTHLDMQ"/>
<dbReference type="FunFam" id="3.20.20.140:FF:000005">
    <property type="entry name" value="TatD family hydrolase"/>
    <property type="match status" value="1"/>
</dbReference>
<proteinExistence type="predicted"/>
<feature type="binding site" evidence="3">
    <location>
        <position position="10"/>
    </location>
    <ligand>
        <name>a divalent metal cation</name>
        <dbReference type="ChEBI" id="CHEBI:60240"/>
        <label>1</label>
    </ligand>
</feature>
<dbReference type="InterPro" id="IPR032466">
    <property type="entry name" value="Metal_Hydrolase"/>
</dbReference>
<feature type="binding site" evidence="3">
    <location>
        <position position="12"/>
    </location>
    <ligand>
        <name>a divalent metal cation</name>
        <dbReference type="ChEBI" id="CHEBI:60240"/>
        <label>1</label>
    </ligand>
</feature>
<dbReference type="SUPFAM" id="SSF51556">
    <property type="entry name" value="Metallo-dependent hydrolases"/>
    <property type="match status" value="1"/>
</dbReference>
<gene>
    <name evidence="4" type="ORF">SAMN05216495_101186</name>
</gene>
<dbReference type="AlphaFoldDB" id="A0A1H2TD40"/>
<dbReference type="InterPro" id="IPR001130">
    <property type="entry name" value="TatD-like"/>
</dbReference>
<feature type="binding site" evidence="3">
    <location>
        <position position="156"/>
    </location>
    <ligand>
        <name>a divalent metal cation</name>
        <dbReference type="ChEBI" id="CHEBI:60240"/>
        <label>2</label>
    </ligand>
</feature>
<dbReference type="EMBL" id="FNOP01000001">
    <property type="protein sequence ID" value="SDW41615.1"/>
    <property type="molecule type" value="Genomic_DNA"/>
</dbReference>
<dbReference type="Gene3D" id="3.20.20.140">
    <property type="entry name" value="Metal-dependent hydrolases"/>
    <property type="match status" value="1"/>
</dbReference>
<accession>A0A1H2TD40</accession>
<dbReference type="InterPro" id="IPR018228">
    <property type="entry name" value="DNase_TatD-rel_CS"/>
</dbReference>
<dbReference type="NCBIfam" id="TIGR00010">
    <property type="entry name" value="YchF/TatD family DNA exonuclease"/>
    <property type="match status" value="1"/>
</dbReference>
<dbReference type="PANTHER" id="PTHR46124">
    <property type="entry name" value="D-AMINOACYL-TRNA DEACYLASE"/>
    <property type="match status" value="1"/>
</dbReference>
<evidence type="ECO:0000256" key="1">
    <source>
        <dbReference type="ARBA" id="ARBA00022723"/>
    </source>
</evidence>
<feature type="binding site" evidence="3">
    <location>
        <position position="95"/>
    </location>
    <ligand>
        <name>a divalent metal cation</name>
        <dbReference type="ChEBI" id="CHEBI:60240"/>
        <label>1</label>
    </ligand>
</feature>
<name>A0A1H2TD40_ACIFE</name>
<dbReference type="RefSeq" id="WP_012938781.1">
    <property type="nucleotide sequence ID" value="NZ_CALAKB010000046.1"/>
</dbReference>
<sequence length="261" mass="29436">MKKLPLFDTHAHVDVEDFDADREELLRAIGETMAGIIDPGCDIPSSKMALRLAHQYPFVWAAVGIHPEEIGHSSLEDLDQIEAWCADPRVVAIGEIGLDYYNDEHSPHGLQQEFLIRQLDLARKTGLPVIIHDRESHEDVLRIIREEGKDVRGVLHCFSGDWAMAEEALALGWYLGFGGTSTFKNDRGVRAILARVPEERILFETDSPYMAPVPHRGKRNNPLYTAIVAERAAELRGTTPEKIMESSTNNAKKLFFRLKTR</sequence>
<dbReference type="CDD" id="cd01310">
    <property type="entry name" value="TatD_DNAse"/>
    <property type="match status" value="1"/>
</dbReference>
<dbReference type="GO" id="GO:0016788">
    <property type="term" value="F:hydrolase activity, acting on ester bonds"/>
    <property type="evidence" value="ECO:0007669"/>
    <property type="project" value="InterPro"/>
</dbReference>
<evidence type="ECO:0000256" key="3">
    <source>
        <dbReference type="PIRSR" id="PIRSR005902-1"/>
    </source>
</evidence>